<comment type="caution">
    <text evidence="2">The sequence shown here is derived from an EMBL/GenBank/DDBJ whole genome shotgun (WGS) entry which is preliminary data.</text>
</comment>
<evidence type="ECO:0000313" key="3">
    <source>
        <dbReference type="Proteomes" id="UP000184267"/>
    </source>
</evidence>
<name>A0A1M2W4M4_TRAPU</name>
<reference evidence="2 3" key="1">
    <citation type="submission" date="2016-10" db="EMBL/GenBank/DDBJ databases">
        <title>Genome sequence of the basidiomycete white-rot fungus Trametes pubescens.</title>
        <authorList>
            <person name="Makela M.R."/>
            <person name="Granchi Z."/>
            <person name="Peng M."/>
            <person name="De Vries R.P."/>
            <person name="Grigoriev I."/>
            <person name="Riley R."/>
            <person name="Hilden K."/>
        </authorList>
    </citation>
    <scope>NUCLEOTIDE SEQUENCE [LARGE SCALE GENOMIC DNA]</scope>
    <source>
        <strain evidence="2 3">FBCC735</strain>
    </source>
</reference>
<evidence type="ECO:0000256" key="1">
    <source>
        <dbReference type="SAM" id="MobiDB-lite"/>
    </source>
</evidence>
<keyword evidence="3" id="KW-1185">Reference proteome</keyword>
<dbReference type="OrthoDB" id="2752600at2759"/>
<feature type="compositionally biased region" description="Polar residues" evidence="1">
    <location>
        <begin position="10"/>
        <end position="19"/>
    </location>
</feature>
<sequence>MLSAVPSHVMQMSRTSSTPAKPRTHQRSRRQDRDVPQRPSSAGHTPGVALRPLPPLFTDPWVEDAAQDSHSRDDTHRPHHKSRRDASDAALPQSRPQAMPTIVAPSPTRPQAAPILTALLPSTPTVAAPSPTDIRPLSMQTVGGGRLKGFGTPSPSTPSQSSVNGEEPHGGFYDAQGYPVKGVQLTADGQVIESPFSAGWKTASSATLVPTPRAARKQEMRTPRYQCGDYALYSPEPSATPRPKAVSRRAPRPRSNSFGGY</sequence>
<feature type="compositionally biased region" description="Low complexity" evidence="1">
    <location>
        <begin position="152"/>
        <end position="162"/>
    </location>
</feature>
<organism evidence="2 3">
    <name type="scientific">Trametes pubescens</name>
    <name type="common">White-rot fungus</name>
    <dbReference type="NCBI Taxonomy" id="154538"/>
    <lineage>
        <taxon>Eukaryota</taxon>
        <taxon>Fungi</taxon>
        <taxon>Dikarya</taxon>
        <taxon>Basidiomycota</taxon>
        <taxon>Agaricomycotina</taxon>
        <taxon>Agaricomycetes</taxon>
        <taxon>Polyporales</taxon>
        <taxon>Polyporaceae</taxon>
        <taxon>Trametes</taxon>
    </lineage>
</organism>
<feature type="region of interest" description="Disordered" evidence="1">
    <location>
        <begin position="1"/>
        <end position="109"/>
    </location>
</feature>
<dbReference type="Proteomes" id="UP000184267">
    <property type="component" value="Unassembled WGS sequence"/>
</dbReference>
<feature type="region of interest" description="Disordered" evidence="1">
    <location>
        <begin position="210"/>
        <end position="261"/>
    </location>
</feature>
<dbReference type="EMBL" id="MNAD01000252">
    <property type="protein sequence ID" value="OJT14712.1"/>
    <property type="molecule type" value="Genomic_DNA"/>
</dbReference>
<protein>
    <submittedName>
        <fullName evidence="2">Uncharacterized protein</fullName>
    </submittedName>
</protein>
<gene>
    <name evidence="2" type="ORF">TRAPUB_8765</name>
</gene>
<feature type="region of interest" description="Disordered" evidence="1">
    <location>
        <begin position="124"/>
        <end position="176"/>
    </location>
</feature>
<dbReference type="OMA" id="ANDEEPH"/>
<feature type="compositionally biased region" description="Basic and acidic residues" evidence="1">
    <location>
        <begin position="67"/>
        <end position="76"/>
    </location>
</feature>
<proteinExistence type="predicted"/>
<evidence type="ECO:0000313" key="2">
    <source>
        <dbReference type="EMBL" id="OJT14712.1"/>
    </source>
</evidence>
<dbReference type="AlphaFoldDB" id="A0A1M2W4M4"/>
<accession>A0A1M2W4M4</accession>